<protein>
    <recommendedName>
        <fullName evidence="1">Outer membrane protein beta-barrel domain-containing protein</fullName>
    </recommendedName>
</protein>
<feature type="domain" description="Outer membrane protein beta-barrel" evidence="1">
    <location>
        <begin position="22"/>
        <end position="202"/>
    </location>
</feature>
<proteinExistence type="predicted"/>
<name>A0A212IX91_9BACT</name>
<reference evidence="2" key="1">
    <citation type="submission" date="2016-04" db="EMBL/GenBank/DDBJ databases">
        <authorList>
            <person name="Evans L.H."/>
            <person name="Alamgir A."/>
            <person name="Owens N."/>
            <person name="Weber N.D."/>
            <person name="Virtaneva K."/>
            <person name="Barbian K."/>
            <person name="Babar A."/>
            <person name="Rosenke K."/>
        </authorList>
    </citation>
    <scope>NUCLEOTIDE SEQUENCE</scope>
    <source>
        <strain evidence="2">86-2</strain>
    </source>
</reference>
<gene>
    <name evidence="2" type="ORF">KL86DYS2_10249</name>
</gene>
<accession>A0A212IX91</accession>
<organism evidence="2">
    <name type="scientific">uncultured Dysgonomonas sp</name>
    <dbReference type="NCBI Taxonomy" id="206096"/>
    <lineage>
        <taxon>Bacteria</taxon>
        <taxon>Pseudomonadati</taxon>
        <taxon>Bacteroidota</taxon>
        <taxon>Bacteroidia</taxon>
        <taxon>Bacteroidales</taxon>
        <taxon>Dysgonomonadaceae</taxon>
        <taxon>Dysgonomonas</taxon>
        <taxon>environmental samples</taxon>
    </lineage>
</organism>
<dbReference type="InterPro" id="IPR025665">
    <property type="entry name" value="Beta-barrel_OMP_2"/>
</dbReference>
<dbReference type="Pfam" id="PF13568">
    <property type="entry name" value="OMP_b-brl_2"/>
    <property type="match status" value="1"/>
</dbReference>
<evidence type="ECO:0000259" key="1">
    <source>
        <dbReference type="Pfam" id="PF13568"/>
    </source>
</evidence>
<dbReference type="AlphaFoldDB" id="A0A212IX91"/>
<sequence>MKQQKLILLYLSFIVLFGINMQAQTRKPQNLPFADQKMYHLGFMVGFQAQDLIISHSGYVGDNGEAWFTEIPSYSVGFSVGMIADRYLNQYFNLRTTPSLHFGERRFVFKEQTSGKEYESALRSNYLTLPLYLKFSADRTGNFRPYLLAGVYTALNIGQKKNDILRFKSMDYGLEFGVGCNLYLPLFKLCPELKFSFGLADVVNKDRSDLSDKDLIKYTQAISSGKTRMISLVFNFE</sequence>
<evidence type="ECO:0000313" key="2">
    <source>
        <dbReference type="EMBL" id="SBV91799.1"/>
    </source>
</evidence>
<dbReference type="EMBL" id="FLUL01000001">
    <property type="protein sequence ID" value="SBV91799.1"/>
    <property type="molecule type" value="Genomic_DNA"/>
</dbReference>